<reference evidence="2 3" key="1">
    <citation type="submission" date="2019-02" db="EMBL/GenBank/DDBJ databases">
        <title>Deep-cultivation of Planctomycetes and their phenomic and genomic characterization uncovers novel biology.</title>
        <authorList>
            <person name="Wiegand S."/>
            <person name="Jogler M."/>
            <person name="Boedeker C."/>
            <person name="Pinto D."/>
            <person name="Vollmers J."/>
            <person name="Rivas-Marin E."/>
            <person name="Kohn T."/>
            <person name="Peeters S.H."/>
            <person name="Heuer A."/>
            <person name="Rast P."/>
            <person name="Oberbeckmann S."/>
            <person name="Bunk B."/>
            <person name="Jeske O."/>
            <person name="Meyerdierks A."/>
            <person name="Storesund J.E."/>
            <person name="Kallscheuer N."/>
            <person name="Luecker S."/>
            <person name="Lage O.M."/>
            <person name="Pohl T."/>
            <person name="Merkel B.J."/>
            <person name="Hornburger P."/>
            <person name="Mueller R.-W."/>
            <person name="Bruemmer F."/>
            <person name="Labrenz M."/>
            <person name="Spormann A.M."/>
            <person name="Op Den Camp H."/>
            <person name="Overmann J."/>
            <person name="Amann R."/>
            <person name="Jetten M.S.M."/>
            <person name="Mascher T."/>
            <person name="Medema M.H."/>
            <person name="Devos D.P."/>
            <person name="Kaster A.-K."/>
            <person name="Ovreas L."/>
            <person name="Rohde M."/>
            <person name="Galperin M.Y."/>
            <person name="Jogler C."/>
        </authorList>
    </citation>
    <scope>NUCLEOTIDE SEQUENCE [LARGE SCALE GENOMIC DNA]</scope>
    <source>
        <strain evidence="2 3">Pla108</strain>
    </source>
</reference>
<sequence length="156" mass="16929">MDCDRVFVALTSGPFPTGRADDSLVERHLMTCVACRQFAAALQPCTARQTHESLPVAERQALPCYHGARQPVAKQPVASMAAVLQGPAAVGPRPAWPLGVSSGWRNELTVSMHGPQIAAFGLAQRHRPRRRSMTAPVVFFLALLCLGCWVFGLIRI</sequence>
<evidence type="ECO:0008006" key="4">
    <source>
        <dbReference type="Google" id="ProtNLM"/>
    </source>
</evidence>
<organism evidence="2 3">
    <name type="scientific">Botrimarina colliarenosi</name>
    <dbReference type="NCBI Taxonomy" id="2528001"/>
    <lineage>
        <taxon>Bacteria</taxon>
        <taxon>Pseudomonadati</taxon>
        <taxon>Planctomycetota</taxon>
        <taxon>Planctomycetia</taxon>
        <taxon>Pirellulales</taxon>
        <taxon>Lacipirellulaceae</taxon>
        <taxon>Botrimarina</taxon>
    </lineage>
</organism>
<gene>
    <name evidence="2" type="ORF">Pla108_02280</name>
</gene>
<comment type="caution">
    <text evidence="2">The sequence shown here is derived from an EMBL/GenBank/DDBJ whole genome shotgun (WGS) entry which is preliminary data.</text>
</comment>
<feature type="transmembrane region" description="Helical" evidence="1">
    <location>
        <begin position="133"/>
        <end position="154"/>
    </location>
</feature>
<dbReference type="EMBL" id="SJPR01000001">
    <property type="protein sequence ID" value="TWT99293.1"/>
    <property type="molecule type" value="Genomic_DNA"/>
</dbReference>
<keyword evidence="3" id="KW-1185">Reference proteome</keyword>
<proteinExistence type="predicted"/>
<accession>A0A5C6AM93</accession>
<dbReference type="AlphaFoldDB" id="A0A5C6AM93"/>
<keyword evidence="1" id="KW-0472">Membrane</keyword>
<dbReference type="RefSeq" id="WP_146441712.1">
    <property type="nucleotide sequence ID" value="NZ_SJPR01000001.1"/>
</dbReference>
<name>A0A5C6AM93_9BACT</name>
<evidence type="ECO:0000313" key="3">
    <source>
        <dbReference type="Proteomes" id="UP000317421"/>
    </source>
</evidence>
<protein>
    <recommendedName>
        <fullName evidence="4">Zinc-finger domain-containing protein</fullName>
    </recommendedName>
</protein>
<dbReference type="OrthoDB" id="273717at2"/>
<keyword evidence="1" id="KW-1133">Transmembrane helix</keyword>
<dbReference type="Proteomes" id="UP000317421">
    <property type="component" value="Unassembled WGS sequence"/>
</dbReference>
<evidence type="ECO:0000256" key="1">
    <source>
        <dbReference type="SAM" id="Phobius"/>
    </source>
</evidence>
<keyword evidence="1" id="KW-0812">Transmembrane</keyword>
<evidence type="ECO:0000313" key="2">
    <source>
        <dbReference type="EMBL" id="TWT99293.1"/>
    </source>
</evidence>